<dbReference type="GO" id="GO:0003743">
    <property type="term" value="F:translation initiation factor activity"/>
    <property type="evidence" value="ECO:0007669"/>
    <property type="project" value="UniProtKB-KW"/>
</dbReference>
<sequence length="720" mass="81459">MKNPEMVSKPNQERRLEKETGQSPITSRRRRALLKQTDGIPFEQMPYQCFQEARKVLQEDRKEKLEAIQQQRERIARLKESKVEPQDEGRKQHRLDSMRQKLERLKILADINDPVVKRRFEDGLGDMNKPIYRHLAHKKWLAYKRPLLMQRITQMNVMPDVLPHVEPLVSTELSFAKRRVQHGDIVDSRVSEIAPKMTIQPYDRGERLYTIAVVDPDVPNVEKDGFDYRCHFLAANILISPTSTNVRFSTLDAESQTIIPWLPPYSQKGLKYSRLAIFILEQPLLDPLAPGTSALRSQSLDVAAIKAAGRYTQRAGFILRSLVNSQKLKPAGVDLFRTQYDEGTAGVMQRAGIEGWDVEFKRKRIEPLPYKRLKGESTNPSLLAAPRPTPTAKRTQKQDSEITSRYIQLVDPSTNRLYEDPATEQPLPPRTLRGVLATLDFKTHRLIQVSPDEPRNRDFIPVCKIVEKKDEYRREKSRKEAQKESKALQAKTNSVKTLELNWAIDGNDLSHRLDRVKVFLEEGRKVEIVVASKKKGRKATVEECQGLLGRVREVVDGVKGAREMKAFDGKIGGFGVVVLQGKGTLGGKEEGVGKQAGEGEVPVAKSWGVSELEKRKAHVEAQSRKAAELAETTAKGIARVDSPTSKLSHEPTFKPSGFNPRHDAFLALQMAEFARLPKQEQEDMLDPVKRHQKGVLGAKGEYADELADDEDYGDLAKFAG</sequence>
<dbReference type="InterPro" id="IPR036788">
    <property type="entry name" value="T_IF-3_C_sf"/>
</dbReference>
<evidence type="ECO:0000256" key="5">
    <source>
        <dbReference type="ARBA" id="ARBA00023128"/>
    </source>
</evidence>
<feature type="region of interest" description="Disordered" evidence="10">
    <location>
        <begin position="376"/>
        <end position="401"/>
    </location>
</feature>
<keyword evidence="3" id="KW-0396">Initiation factor</keyword>
<keyword evidence="5" id="KW-0496">Mitochondrion</keyword>
<evidence type="ECO:0000256" key="8">
    <source>
        <dbReference type="ARBA" id="ARBA00039444"/>
    </source>
</evidence>
<keyword evidence="12" id="KW-1185">Reference proteome</keyword>
<protein>
    <recommendedName>
        <fullName evidence="8">Large ribosomal subunit protein mL38</fullName>
    </recommendedName>
</protein>
<dbReference type="InterPro" id="IPR036610">
    <property type="entry name" value="PEBP-like_sf"/>
</dbReference>
<evidence type="ECO:0000256" key="9">
    <source>
        <dbReference type="SAM" id="Coils"/>
    </source>
</evidence>
<evidence type="ECO:0000256" key="2">
    <source>
        <dbReference type="ARBA" id="ARBA00005439"/>
    </source>
</evidence>
<dbReference type="AlphaFoldDB" id="A0A1V8TTA6"/>
<gene>
    <name evidence="11" type="ORF">B0A48_01278</name>
</gene>
<comment type="similarity">
    <text evidence="2">Belongs to the IF-3 family.</text>
</comment>
<evidence type="ECO:0000256" key="7">
    <source>
        <dbReference type="ARBA" id="ARBA00038016"/>
    </source>
</evidence>
<reference evidence="12" key="1">
    <citation type="submission" date="2017-03" db="EMBL/GenBank/DDBJ databases">
        <title>Genomes of endolithic fungi from Antarctica.</title>
        <authorList>
            <person name="Coleine C."/>
            <person name="Masonjones S."/>
            <person name="Stajich J.E."/>
        </authorList>
    </citation>
    <scope>NUCLEOTIDE SEQUENCE [LARGE SCALE GENOMIC DNA]</scope>
    <source>
        <strain evidence="12">CCFEE 5527</strain>
    </source>
</reference>
<evidence type="ECO:0000256" key="6">
    <source>
        <dbReference type="ARBA" id="ARBA00037226"/>
    </source>
</evidence>
<keyword evidence="4" id="KW-0648">Protein biosynthesis</keyword>
<organism evidence="11 12">
    <name type="scientific">Cryoendolithus antarcticus</name>
    <dbReference type="NCBI Taxonomy" id="1507870"/>
    <lineage>
        <taxon>Eukaryota</taxon>
        <taxon>Fungi</taxon>
        <taxon>Dikarya</taxon>
        <taxon>Ascomycota</taxon>
        <taxon>Pezizomycotina</taxon>
        <taxon>Dothideomycetes</taxon>
        <taxon>Dothideomycetidae</taxon>
        <taxon>Cladosporiales</taxon>
        <taxon>Cladosporiaceae</taxon>
        <taxon>Cryoendolithus</taxon>
    </lineage>
</organism>
<name>A0A1V8TTA6_9PEZI</name>
<evidence type="ECO:0000256" key="3">
    <source>
        <dbReference type="ARBA" id="ARBA00022540"/>
    </source>
</evidence>
<evidence type="ECO:0000256" key="1">
    <source>
        <dbReference type="ARBA" id="ARBA00004173"/>
    </source>
</evidence>
<feature type="region of interest" description="Disordered" evidence="10">
    <location>
        <begin position="1"/>
        <end position="38"/>
    </location>
</feature>
<dbReference type="Gene3D" id="1.20.58.1180">
    <property type="match status" value="1"/>
</dbReference>
<keyword evidence="9" id="KW-0175">Coiled coil</keyword>
<dbReference type="GO" id="GO:0070124">
    <property type="term" value="P:mitochondrial translational initiation"/>
    <property type="evidence" value="ECO:0007669"/>
    <property type="project" value="TreeGrafter"/>
</dbReference>
<dbReference type="PANTHER" id="PTHR10938">
    <property type="entry name" value="TRANSLATION INITIATION FACTOR IF-3"/>
    <property type="match status" value="1"/>
</dbReference>
<dbReference type="GO" id="GO:0043022">
    <property type="term" value="F:ribosome binding"/>
    <property type="evidence" value="ECO:0007669"/>
    <property type="project" value="TreeGrafter"/>
</dbReference>
<proteinExistence type="inferred from homology"/>
<dbReference type="InterPro" id="IPR035810">
    <property type="entry name" value="PEBP_euk"/>
</dbReference>
<dbReference type="SUPFAM" id="SSF55200">
    <property type="entry name" value="Translation initiation factor IF3, C-terminal domain"/>
    <property type="match status" value="1"/>
</dbReference>
<dbReference type="CDD" id="cd00866">
    <property type="entry name" value="PEBP_euk"/>
    <property type="match status" value="1"/>
</dbReference>
<dbReference type="STRING" id="1507870.A0A1V8TTA6"/>
<dbReference type="SUPFAM" id="SSF49777">
    <property type="entry name" value="PEBP-like"/>
    <property type="match status" value="1"/>
</dbReference>
<dbReference type="InParanoid" id="A0A1V8TTA6"/>
<dbReference type="EMBL" id="NAJO01000002">
    <property type="protein sequence ID" value="OQO14402.1"/>
    <property type="molecule type" value="Genomic_DNA"/>
</dbReference>
<accession>A0A1V8TTA6</accession>
<dbReference type="PANTHER" id="PTHR10938:SF0">
    <property type="entry name" value="TRANSLATION INITIATION FACTOR IF-3, MITOCHONDRIAL"/>
    <property type="match status" value="1"/>
</dbReference>
<comment type="similarity">
    <text evidence="7">Belongs to the phosphatidylethanolamine-binding protein family. Mitochondrion-specific ribosomal protein mL38 subfamily.</text>
</comment>
<dbReference type="GO" id="GO:0005739">
    <property type="term" value="C:mitochondrion"/>
    <property type="evidence" value="ECO:0007669"/>
    <property type="project" value="UniProtKB-SubCell"/>
</dbReference>
<dbReference type="OrthoDB" id="2153661at2759"/>
<dbReference type="GO" id="GO:0032790">
    <property type="term" value="P:ribosome disassembly"/>
    <property type="evidence" value="ECO:0007669"/>
    <property type="project" value="TreeGrafter"/>
</dbReference>
<dbReference type="FunFam" id="3.90.280.10:FF:000004">
    <property type="entry name" value="Mitochondrial large ribosomal subunit YmL35"/>
    <property type="match status" value="1"/>
</dbReference>
<dbReference type="Pfam" id="PF01161">
    <property type="entry name" value="PBP"/>
    <property type="match status" value="1"/>
</dbReference>
<comment type="function">
    <text evidence="6">Component of the mitochondrial ribosome (mitoribosome), a dedicated translation machinery responsible for the synthesis of mitochondrial genome-encoded proteins, including at least some of the essential transmembrane subunits of the mitochondrial respiratory chain. The mitoribosomes are attached to the mitochondrial inner membrane and translation products are cotranslationally integrated into the membrane.</text>
</comment>
<evidence type="ECO:0000313" key="11">
    <source>
        <dbReference type="EMBL" id="OQO14402.1"/>
    </source>
</evidence>
<feature type="region of interest" description="Disordered" evidence="10">
    <location>
        <begin position="640"/>
        <end position="659"/>
    </location>
</feature>
<evidence type="ECO:0000256" key="4">
    <source>
        <dbReference type="ARBA" id="ARBA00022917"/>
    </source>
</evidence>
<dbReference type="Gene3D" id="3.90.280.10">
    <property type="entry name" value="PEBP-like"/>
    <property type="match status" value="1"/>
</dbReference>
<dbReference type="InterPro" id="IPR008914">
    <property type="entry name" value="PEBP"/>
</dbReference>
<dbReference type="Proteomes" id="UP000192596">
    <property type="component" value="Unassembled WGS sequence"/>
</dbReference>
<evidence type="ECO:0000313" key="12">
    <source>
        <dbReference type="Proteomes" id="UP000192596"/>
    </source>
</evidence>
<comment type="subcellular location">
    <subcellularLocation>
        <location evidence="1">Mitochondrion</location>
    </subcellularLocation>
</comment>
<comment type="caution">
    <text evidence="11">The sequence shown here is derived from an EMBL/GenBank/DDBJ whole genome shotgun (WGS) entry which is preliminary data.</text>
</comment>
<dbReference type="Gene3D" id="3.30.110.10">
    <property type="entry name" value="Translation initiation factor 3 (IF-3), C-terminal domain"/>
    <property type="match status" value="1"/>
</dbReference>
<feature type="compositionally biased region" description="Basic and acidic residues" evidence="10">
    <location>
        <begin position="11"/>
        <end position="20"/>
    </location>
</feature>
<evidence type="ECO:0000256" key="10">
    <source>
        <dbReference type="SAM" id="MobiDB-lite"/>
    </source>
</evidence>
<dbReference type="InterPro" id="IPR001288">
    <property type="entry name" value="Translation_initiation_fac_3"/>
</dbReference>
<feature type="coiled-coil region" evidence="9">
    <location>
        <begin position="54"/>
        <end position="81"/>
    </location>
</feature>